<evidence type="ECO:0008006" key="2">
    <source>
        <dbReference type="Google" id="ProtNLM"/>
    </source>
</evidence>
<reference evidence="1" key="1">
    <citation type="journal article" date="2014" name="Front. Microbiol.">
        <title>High frequency of phylogenetically diverse reductive dehalogenase-homologous genes in deep subseafloor sedimentary metagenomes.</title>
        <authorList>
            <person name="Kawai M."/>
            <person name="Futagami T."/>
            <person name="Toyoda A."/>
            <person name="Takaki Y."/>
            <person name="Nishi S."/>
            <person name="Hori S."/>
            <person name="Arai W."/>
            <person name="Tsubouchi T."/>
            <person name="Morono Y."/>
            <person name="Uchiyama I."/>
            <person name="Ito T."/>
            <person name="Fujiyama A."/>
            <person name="Inagaki F."/>
            <person name="Takami H."/>
        </authorList>
    </citation>
    <scope>NUCLEOTIDE SEQUENCE</scope>
    <source>
        <strain evidence="1">Expedition CK06-06</strain>
    </source>
</reference>
<gene>
    <name evidence="1" type="ORF">S12H4_32767</name>
</gene>
<name>X1UL00_9ZZZZ</name>
<dbReference type="SUPFAM" id="SSF64518">
    <property type="entry name" value="Phase 1 flagellin"/>
    <property type="match status" value="1"/>
</dbReference>
<dbReference type="Gene3D" id="1.20.1330.10">
    <property type="entry name" value="f41 fragment of flagellin, N-terminal domain"/>
    <property type="match status" value="1"/>
</dbReference>
<accession>X1UL00</accession>
<evidence type="ECO:0000313" key="1">
    <source>
        <dbReference type="EMBL" id="GAI92999.1"/>
    </source>
</evidence>
<protein>
    <recommendedName>
        <fullName evidence="2">Flagellin C-terminal domain-containing protein</fullName>
    </recommendedName>
</protein>
<feature type="non-terminal residue" evidence="1">
    <location>
        <position position="205"/>
    </location>
</feature>
<comment type="caution">
    <text evidence="1">The sequence shown here is derived from an EMBL/GenBank/DDBJ whole genome shotgun (WGS) entry which is preliminary data.</text>
</comment>
<dbReference type="EMBL" id="BARW01019237">
    <property type="protein sequence ID" value="GAI92999.1"/>
    <property type="molecule type" value="Genomic_DNA"/>
</dbReference>
<organism evidence="1">
    <name type="scientific">marine sediment metagenome</name>
    <dbReference type="NCBI Taxonomy" id="412755"/>
    <lineage>
        <taxon>unclassified sequences</taxon>
        <taxon>metagenomes</taxon>
        <taxon>ecological metagenomes</taxon>
    </lineage>
</organism>
<proteinExistence type="predicted"/>
<dbReference type="AlphaFoldDB" id="X1UL00"/>
<sequence>MEASAFYVGDNIFRSHNRGTPIFSGDTGAAAGTGTSTVSGDVWLTVTGSPGNYKLSIDGGLTTFDAGSANLAVTDSRTGTGSDRKVLYVNSSNITSTGTEWVRVPGTYDIFNALITIRDRLETEGGLTNVQLEELRSNALSSLAELNNLLLQSSVSMGSKIGFLDDLKDSLNNIKYGTEDEVTRLQEADIAQIAIDLSRREVLYP</sequence>